<proteinExistence type="predicted"/>
<sequence>SLTQHLFAIARQSSLTNQNTLHVFANPRQCSLNERYLMLLATSRHGPLLRCLCSPVLATVC</sequence>
<feature type="non-terminal residue" evidence="1">
    <location>
        <position position="1"/>
    </location>
</feature>
<protein>
    <submittedName>
        <fullName evidence="1">Uncharacterized protein</fullName>
    </submittedName>
</protein>
<reference evidence="1 2" key="2">
    <citation type="journal article" date="2017" name="Front. Plant Sci.">
        <title>Gene Classification and Mining of Molecular Markers Useful in Red Clover (Trifolium pratense) Breeding.</title>
        <authorList>
            <person name="Istvanek J."/>
            <person name="Dluhosova J."/>
            <person name="Dluhos P."/>
            <person name="Patkova L."/>
            <person name="Nedelnik J."/>
            <person name="Repkova J."/>
        </authorList>
    </citation>
    <scope>NUCLEOTIDE SEQUENCE [LARGE SCALE GENOMIC DNA]</scope>
    <source>
        <strain evidence="2">cv. Tatra</strain>
        <tissue evidence="1">Young leaves</tissue>
    </source>
</reference>
<accession>A0A2K3JZI2</accession>
<evidence type="ECO:0000313" key="1">
    <source>
        <dbReference type="EMBL" id="PNX59434.1"/>
    </source>
</evidence>
<organism evidence="1 2">
    <name type="scientific">Trifolium pratense</name>
    <name type="common">Red clover</name>
    <dbReference type="NCBI Taxonomy" id="57577"/>
    <lineage>
        <taxon>Eukaryota</taxon>
        <taxon>Viridiplantae</taxon>
        <taxon>Streptophyta</taxon>
        <taxon>Embryophyta</taxon>
        <taxon>Tracheophyta</taxon>
        <taxon>Spermatophyta</taxon>
        <taxon>Magnoliopsida</taxon>
        <taxon>eudicotyledons</taxon>
        <taxon>Gunneridae</taxon>
        <taxon>Pentapetalae</taxon>
        <taxon>rosids</taxon>
        <taxon>fabids</taxon>
        <taxon>Fabales</taxon>
        <taxon>Fabaceae</taxon>
        <taxon>Papilionoideae</taxon>
        <taxon>50 kb inversion clade</taxon>
        <taxon>NPAAA clade</taxon>
        <taxon>Hologalegina</taxon>
        <taxon>IRL clade</taxon>
        <taxon>Trifolieae</taxon>
        <taxon>Trifolium</taxon>
    </lineage>
</organism>
<comment type="caution">
    <text evidence="1">The sequence shown here is derived from an EMBL/GenBank/DDBJ whole genome shotgun (WGS) entry which is preliminary data.</text>
</comment>
<evidence type="ECO:0000313" key="2">
    <source>
        <dbReference type="Proteomes" id="UP000236291"/>
    </source>
</evidence>
<dbReference type="EMBL" id="ASHM01132086">
    <property type="protein sequence ID" value="PNX59434.1"/>
    <property type="molecule type" value="Genomic_DNA"/>
</dbReference>
<gene>
    <name evidence="1" type="ORF">L195_g059687</name>
</gene>
<dbReference type="AlphaFoldDB" id="A0A2K3JZI2"/>
<name>A0A2K3JZI2_TRIPR</name>
<dbReference type="Proteomes" id="UP000236291">
    <property type="component" value="Unassembled WGS sequence"/>
</dbReference>
<reference evidence="1 2" key="1">
    <citation type="journal article" date="2014" name="Am. J. Bot.">
        <title>Genome assembly and annotation for red clover (Trifolium pratense; Fabaceae).</title>
        <authorList>
            <person name="Istvanek J."/>
            <person name="Jaros M."/>
            <person name="Krenek A."/>
            <person name="Repkova J."/>
        </authorList>
    </citation>
    <scope>NUCLEOTIDE SEQUENCE [LARGE SCALE GENOMIC DNA]</scope>
    <source>
        <strain evidence="2">cv. Tatra</strain>
        <tissue evidence="1">Young leaves</tissue>
    </source>
</reference>